<evidence type="ECO:0000256" key="1">
    <source>
        <dbReference type="SAM" id="Phobius"/>
    </source>
</evidence>
<organism evidence="2 3">
    <name type="scientific">Cardamine amara subsp. amara</name>
    <dbReference type="NCBI Taxonomy" id="228776"/>
    <lineage>
        <taxon>Eukaryota</taxon>
        <taxon>Viridiplantae</taxon>
        <taxon>Streptophyta</taxon>
        <taxon>Embryophyta</taxon>
        <taxon>Tracheophyta</taxon>
        <taxon>Spermatophyta</taxon>
        <taxon>Magnoliopsida</taxon>
        <taxon>eudicotyledons</taxon>
        <taxon>Gunneridae</taxon>
        <taxon>Pentapetalae</taxon>
        <taxon>rosids</taxon>
        <taxon>malvids</taxon>
        <taxon>Brassicales</taxon>
        <taxon>Brassicaceae</taxon>
        <taxon>Cardamineae</taxon>
        <taxon>Cardamine</taxon>
    </lineage>
</organism>
<feature type="transmembrane region" description="Helical" evidence="1">
    <location>
        <begin position="20"/>
        <end position="39"/>
    </location>
</feature>
<gene>
    <name evidence="2" type="ORF">V5N11_029986</name>
</gene>
<accession>A0ABD0ZLG5</accession>
<name>A0ABD0ZLG5_CARAN</name>
<keyword evidence="1" id="KW-0472">Membrane</keyword>
<keyword evidence="1" id="KW-0812">Transmembrane</keyword>
<dbReference type="EMBL" id="JBANAX010000833">
    <property type="protein sequence ID" value="KAL1192089.1"/>
    <property type="molecule type" value="Genomic_DNA"/>
</dbReference>
<proteinExistence type="predicted"/>
<evidence type="ECO:0000313" key="2">
    <source>
        <dbReference type="EMBL" id="KAL1192089.1"/>
    </source>
</evidence>
<keyword evidence="3" id="KW-1185">Reference proteome</keyword>
<dbReference type="SUPFAM" id="SSF103473">
    <property type="entry name" value="MFS general substrate transporter"/>
    <property type="match status" value="1"/>
</dbReference>
<dbReference type="AlphaFoldDB" id="A0ABD0ZLG5"/>
<feature type="transmembrane region" description="Helical" evidence="1">
    <location>
        <begin position="86"/>
        <end position="106"/>
    </location>
</feature>
<dbReference type="InterPro" id="IPR036259">
    <property type="entry name" value="MFS_trans_sf"/>
</dbReference>
<evidence type="ECO:0000313" key="3">
    <source>
        <dbReference type="Proteomes" id="UP001558713"/>
    </source>
</evidence>
<reference evidence="2 3" key="1">
    <citation type="submission" date="2024-04" db="EMBL/GenBank/DDBJ databases">
        <title>Genome assembly C_amara_ONT_v2.</title>
        <authorList>
            <person name="Yant L."/>
            <person name="Moore C."/>
            <person name="Slenker M."/>
        </authorList>
    </citation>
    <scope>NUCLEOTIDE SEQUENCE [LARGE SCALE GENOMIC DNA]</scope>
    <source>
        <tissue evidence="2">Leaf</tissue>
    </source>
</reference>
<dbReference type="Gene3D" id="1.20.1250.20">
    <property type="entry name" value="MFS general substrate transporter like domains"/>
    <property type="match status" value="1"/>
</dbReference>
<dbReference type="Proteomes" id="UP001558713">
    <property type="component" value="Unassembled WGS sequence"/>
</dbReference>
<feature type="transmembrane region" description="Helical" evidence="1">
    <location>
        <begin position="60"/>
        <end position="80"/>
    </location>
</feature>
<comment type="caution">
    <text evidence="2">The sequence shown here is derived from an EMBL/GenBank/DDBJ whole genome shotgun (WGS) entry which is preliminary data.</text>
</comment>
<keyword evidence="1" id="KW-1133">Transmembrane helix</keyword>
<sequence>MEEKFEDWTGRETIPGKHGGIRAASIACVVEMIEIMVSISIRNNMVLYFGESMHYSSAKAANMVTNFIGTSYLLTLFGGFVADSFLTRSTTFLISCSIEILGFIVLTF</sequence>
<protein>
    <submittedName>
        <fullName evidence="2">Protein NRT1/ PTR FAMILY 4.2</fullName>
    </submittedName>
</protein>
<dbReference type="PANTHER" id="PTHR11654">
    <property type="entry name" value="OLIGOPEPTIDE TRANSPORTER-RELATED"/>
    <property type="match status" value="1"/>
</dbReference>